<proteinExistence type="predicted"/>
<name>A0A9F5JD79_PYTBI</name>
<dbReference type="Proteomes" id="UP000695026">
    <property type="component" value="Unplaced"/>
</dbReference>
<evidence type="ECO:0000313" key="1">
    <source>
        <dbReference type="Proteomes" id="UP000695026"/>
    </source>
</evidence>
<dbReference type="RefSeq" id="XP_025033254.1">
    <property type="nucleotide sequence ID" value="XM_025177486.1"/>
</dbReference>
<evidence type="ECO:0000313" key="2">
    <source>
        <dbReference type="RefSeq" id="XP_025033254.1"/>
    </source>
</evidence>
<organism evidence="1 2">
    <name type="scientific">Python bivittatus</name>
    <name type="common">Burmese python</name>
    <name type="synonym">Python molurus bivittatus</name>
    <dbReference type="NCBI Taxonomy" id="176946"/>
    <lineage>
        <taxon>Eukaryota</taxon>
        <taxon>Metazoa</taxon>
        <taxon>Chordata</taxon>
        <taxon>Craniata</taxon>
        <taxon>Vertebrata</taxon>
        <taxon>Euteleostomi</taxon>
        <taxon>Lepidosauria</taxon>
        <taxon>Squamata</taxon>
        <taxon>Bifurcata</taxon>
        <taxon>Unidentata</taxon>
        <taxon>Episquamata</taxon>
        <taxon>Toxicofera</taxon>
        <taxon>Serpentes</taxon>
        <taxon>Henophidia</taxon>
        <taxon>Pythonidae</taxon>
        <taxon>Python</taxon>
    </lineage>
</organism>
<reference evidence="2" key="1">
    <citation type="submission" date="2025-08" db="UniProtKB">
        <authorList>
            <consortium name="RefSeq"/>
        </authorList>
    </citation>
    <scope>IDENTIFICATION</scope>
    <source>
        <tissue evidence="2">Liver</tissue>
    </source>
</reference>
<protein>
    <submittedName>
        <fullName evidence="2">Phosphatidylinositol 4-phosphate 5-kinase type-1 gamma-like</fullName>
    </submittedName>
</protein>
<dbReference type="AlphaFoldDB" id="A0A9F5JD79"/>
<dbReference type="KEGG" id="pbi:112543247"/>
<keyword evidence="1" id="KW-1185">Reference proteome</keyword>
<sequence>MLFLFCRTREQVRAEEDLQQITVELKPKCDIEIVVPDVAAAGEAASLACATMLSAAAAEVETASQASEPASQASDEEELPIPDIYFVSHLFSFCLKPRLVLLFSPPSRHFSTPLAPHFHSEDLNKPRNLNRGMVL</sequence>
<dbReference type="OrthoDB" id="10544980at2759"/>
<dbReference type="GeneID" id="112543247"/>
<gene>
    <name evidence="2" type="primary">LOC112543247</name>
</gene>
<accession>A0A9F5JD79</accession>